<dbReference type="SMART" id="SM00443">
    <property type="entry name" value="G_patch"/>
    <property type="match status" value="1"/>
</dbReference>
<dbReference type="PANTHER" id="PTHR14195">
    <property type="entry name" value="G PATCH DOMAIN CONTAINING PROTEIN 2"/>
    <property type="match status" value="1"/>
</dbReference>
<dbReference type="OrthoDB" id="21470at2759"/>
<dbReference type="Pfam" id="PF01585">
    <property type="entry name" value="G-patch"/>
    <property type="match status" value="1"/>
</dbReference>
<feature type="domain" description="G-patch" evidence="2">
    <location>
        <begin position="573"/>
        <end position="620"/>
    </location>
</feature>
<feature type="compositionally biased region" description="Low complexity" evidence="1">
    <location>
        <begin position="154"/>
        <end position="168"/>
    </location>
</feature>
<feature type="compositionally biased region" description="Basic residues" evidence="1">
    <location>
        <begin position="1"/>
        <end position="23"/>
    </location>
</feature>
<dbReference type="Proteomes" id="UP000183365">
    <property type="component" value="Unassembled WGS sequence"/>
</dbReference>
<organism evidence="3 4">
    <name type="scientific">Hanseniaspora guilliermondii</name>
    <dbReference type="NCBI Taxonomy" id="56406"/>
    <lineage>
        <taxon>Eukaryota</taxon>
        <taxon>Fungi</taxon>
        <taxon>Dikarya</taxon>
        <taxon>Ascomycota</taxon>
        <taxon>Saccharomycotina</taxon>
        <taxon>Saccharomycetes</taxon>
        <taxon>Saccharomycodales</taxon>
        <taxon>Saccharomycodaceae</taxon>
        <taxon>Hanseniaspora</taxon>
    </lineage>
</organism>
<gene>
    <name evidence="3" type="ORF">HGUI_02303</name>
</gene>
<keyword evidence="4" id="KW-1185">Reference proteome</keyword>
<evidence type="ECO:0000313" key="3">
    <source>
        <dbReference type="EMBL" id="SGZ40103.1"/>
    </source>
</evidence>
<feature type="compositionally biased region" description="Acidic residues" evidence="1">
    <location>
        <begin position="169"/>
        <end position="183"/>
    </location>
</feature>
<dbReference type="EMBL" id="FQNF01000039">
    <property type="protein sequence ID" value="SGZ40103.1"/>
    <property type="molecule type" value="Genomic_DNA"/>
</dbReference>
<reference evidence="4" key="1">
    <citation type="submission" date="2016-11" db="EMBL/GenBank/DDBJ databases">
        <authorList>
            <person name="Guldener U."/>
        </authorList>
    </citation>
    <scope>NUCLEOTIDE SEQUENCE [LARGE SCALE GENOMIC DNA]</scope>
</reference>
<dbReference type="InterPro" id="IPR000467">
    <property type="entry name" value="G_patch_dom"/>
</dbReference>
<sequence length="620" mass="72241">MSKNKKKAYNHAKIMANKKKNKKKQQDNASKSKKKSKISFNYNRQFNELLDINDNNLAFNNNQQDIYNYYSSKNNKKDNAGKRRGLYIHNRDIESDTDIDENENLNIPLRKRKVVFVQCKYNLNEEPSDYFNNVIEEDLNDDSPQEEVGEVKSEQPSSESIQSKSSSSELDDSFFEVEDTEDEDEVELYNYEDDLMANADTISDIIDTTEKLVLKDSNQDEFIAFGDHILDDVIVQLDYNIINMQQGSDHNRYEIKCYKIFEDNDYHWVHSEELSDLLAMHVGYHDSRHGAFFQHIFNKLIKEKDDADERLFNRFCDNVELSDGEVSESLDYLIENVLDEDADDDGLQDMISFAQNMNKQRTLDVDPLDIPQNKYKIKGKGKKRKLILDENKFGPEIVQLLQEKYKLRVKHKAENRADKDFFVAQEHAFSDNLLLKYPYGIDVLSLRSEIEEFATNHKKWVVGSKRSFPSFDTSGNKTVIKFGKHFQLNHKKLVSKQKHYIQLVKTKHTIKKEFNYLHADLLCRQRQIFMRKDVKMPKDLAVRFNGEHLETERVKKNIQDGAVVAEGAKQLTSENLGFRMLSKMGWEKGMSLGNQDMDAIKEPVQAIIKKGRKGLGHSIK</sequence>
<dbReference type="GO" id="GO:0003676">
    <property type="term" value="F:nucleic acid binding"/>
    <property type="evidence" value="ECO:0007669"/>
    <property type="project" value="InterPro"/>
</dbReference>
<evidence type="ECO:0000259" key="2">
    <source>
        <dbReference type="PROSITE" id="PS50174"/>
    </source>
</evidence>
<evidence type="ECO:0000256" key="1">
    <source>
        <dbReference type="SAM" id="MobiDB-lite"/>
    </source>
</evidence>
<feature type="region of interest" description="Disordered" evidence="1">
    <location>
        <begin position="1"/>
        <end position="38"/>
    </location>
</feature>
<dbReference type="PROSITE" id="PS50174">
    <property type="entry name" value="G_PATCH"/>
    <property type="match status" value="1"/>
</dbReference>
<dbReference type="AlphaFoldDB" id="A0A1L0CZ00"/>
<name>A0A1L0CZ00_9ASCO</name>
<dbReference type="InterPro" id="IPR051189">
    <property type="entry name" value="Splicing_assoc_domain"/>
</dbReference>
<dbReference type="VEuPathDB" id="FungiDB:HGUI_02303"/>
<evidence type="ECO:0000313" key="4">
    <source>
        <dbReference type="Proteomes" id="UP000183365"/>
    </source>
</evidence>
<accession>A0A1L0CZ00</accession>
<proteinExistence type="predicted"/>
<feature type="region of interest" description="Disordered" evidence="1">
    <location>
        <begin position="142"/>
        <end position="183"/>
    </location>
</feature>
<protein>
    <recommendedName>
        <fullName evidence="2">G-patch domain-containing protein</fullName>
    </recommendedName>
</protein>